<dbReference type="InterPro" id="IPR036280">
    <property type="entry name" value="Multihaem_cyt_sf"/>
</dbReference>
<name>A0A0F9E0J5_9ZZZZ</name>
<feature type="domain" description="Doubled CXXCH motif" evidence="2">
    <location>
        <begin position="113"/>
        <end position="150"/>
    </location>
</feature>
<dbReference type="NCBIfam" id="TIGR01905">
    <property type="entry name" value="paired_CXXCH_1"/>
    <property type="match status" value="1"/>
</dbReference>
<evidence type="ECO:0000256" key="1">
    <source>
        <dbReference type="SAM" id="MobiDB-lite"/>
    </source>
</evidence>
<dbReference type="Gene3D" id="3.90.10.10">
    <property type="entry name" value="Cytochrome C3"/>
    <property type="match status" value="1"/>
</dbReference>
<evidence type="ECO:0000313" key="3">
    <source>
        <dbReference type="EMBL" id="KKL17633.1"/>
    </source>
</evidence>
<dbReference type="AlphaFoldDB" id="A0A0F9E0J5"/>
<evidence type="ECO:0000259" key="2">
    <source>
        <dbReference type="Pfam" id="PF09699"/>
    </source>
</evidence>
<protein>
    <recommendedName>
        <fullName evidence="2">Doubled CXXCH motif domain-containing protein</fullName>
    </recommendedName>
</protein>
<accession>A0A0F9E0J5</accession>
<reference evidence="3" key="1">
    <citation type="journal article" date="2015" name="Nature">
        <title>Complex archaea that bridge the gap between prokaryotes and eukaryotes.</title>
        <authorList>
            <person name="Spang A."/>
            <person name="Saw J.H."/>
            <person name="Jorgensen S.L."/>
            <person name="Zaremba-Niedzwiedzka K."/>
            <person name="Martijn J."/>
            <person name="Lind A.E."/>
            <person name="van Eijk R."/>
            <person name="Schleper C."/>
            <person name="Guy L."/>
            <person name="Ettema T.J."/>
        </authorList>
    </citation>
    <scope>NUCLEOTIDE SEQUENCE</scope>
</reference>
<organism evidence="3">
    <name type="scientific">marine sediment metagenome</name>
    <dbReference type="NCBI Taxonomy" id="412755"/>
    <lineage>
        <taxon>unclassified sequences</taxon>
        <taxon>metagenomes</taxon>
        <taxon>ecological metagenomes</taxon>
    </lineage>
</organism>
<gene>
    <name evidence="3" type="ORF">LCGC14_2483600</name>
</gene>
<feature type="region of interest" description="Disordered" evidence="1">
    <location>
        <begin position="36"/>
        <end position="62"/>
    </location>
</feature>
<feature type="domain" description="Doubled CXXCH motif" evidence="2">
    <location>
        <begin position="159"/>
        <end position="185"/>
    </location>
</feature>
<sequence>MILLALAVLSATLHPGCHAKARYRVLSFFFDGVPPPGQKRKSGGPGTPGQPRSPGAGPAQPIIASYHKPYGDSVKCANCHDANAPMKTRETTLKACRRCHAPHFQRDPSDWVHGPVAVDDCLFCHKGHESEYRSLLTAAPRELCLRCHDAGALLGRPYHRDLGKQTCSTCHDPHFAGNRLLLADGNTRLVDGPQLVLKSSLCCRRHPWLLAPVPVRRPSQDGLAGP</sequence>
<proteinExistence type="predicted"/>
<dbReference type="SUPFAM" id="SSF48695">
    <property type="entry name" value="Multiheme cytochromes"/>
    <property type="match status" value="1"/>
</dbReference>
<comment type="caution">
    <text evidence="3">The sequence shown here is derived from an EMBL/GenBank/DDBJ whole genome shotgun (WGS) entry which is preliminary data.</text>
</comment>
<dbReference type="EMBL" id="LAZR01039182">
    <property type="protein sequence ID" value="KKL17633.1"/>
    <property type="molecule type" value="Genomic_DNA"/>
</dbReference>
<dbReference type="InterPro" id="IPR010177">
    <property type="entry name" value="Paired_CXXCH_1"/>
</dbReference>
<dbReference type="Pfam" id="PF09699">
    <property type="entry name" value="Paired_CXXCH_1"/>
    <property type="match status" value="2"/>
</dbReference>